<proteinExistence type="inferred from homology"/>
<protein>
    <recommendedName>
        <fullName evidence="8">Serine/threonine-protein phosphatase</fullName>
        <ecNumber evidence="8">3.1.3.16</ecNumber>
    </recommendedName>
</protein>
<dbReference type="SUPFAM" id="SSF56300">
    <property type="entry name" value="Metallo-dependent phosphatases"/>
    <property type="match status" value="1"/>
</dbReference>
<dbReference type="PANTHER" id="PTHR11668">
    <property type="entry name" value="SERINE/THREONINE PROTEIN PHOSPHATASE"/>
    <property type="match status" value="1"/>
</dbReference>
<dbReference type="InterPro" id="IPR050341">
    <property type="entry name" value="PP1_catalytic_subunit"/>
</dbReference>
<evidence type="ECO:0000256" key="4">
    <source>
        <dbReference type="ARBA" id="ARBA00022912"/>
    </source>
</evidence>
<dbReference type="EMBL" id="JAPFFF010000030">
    <property type="protein sequence ID" value="KAK8845779.1"/>
    <property type="molecule type" value="Genomic_DNA"/>
</dbReference>
<comment type="similarity">
    <text evidence="8">Belongs to the PPP phosphatase family.</text>
</comment>
<evidence type="ECO:0000256" key="3">
    <source>
        <dbReference type="ARBA" id="ARBA00022801"/>
    </source>
</evidence>
<dbReference type="InterPro" id="IPR006186">
    <property type="entry name" value="Ser/Thr-sp_prot-phosphatase"/>
</dbReference>
<evidence type="ECO:0000259" key="9">
    <source>
        <dbReference type="PROSITE" id="PS00125"/>
    </source>
</evidence>
<comment type="cofactor">
    <cofactor evidence="1">
        <name>Mn(2+)</name>
        <dbReference type="ChEBI" id="CHEBI:29035"/>
    </cofactor>
</comment>
<dbReference type="PRINTS" id="PR00114">
    <property type="entry name" value="STPHPHTASE"/>
</dbReference>
<evidence type="ECO:0000256" key="6">
    <source>
        <dbReference type="ARBA" id="ARBA00047761"/>
    </source>
</evidence>
<dbReference type="SMART" id="SM00156">
    <property type="entry name" value="PP2Ac"/>
    <property type="match status" value="1"/>
</dbReference>
<evidence type="ECO:0000256" key="7">
    <source>
        <dbReference type="ARBA" id="ARBA00048336"/>
    </source>
</evidence>
<keyword evidence="5" id="KW-0464">Manganese</keyword>
<dbReference type="InterPro" id="IPR004843">
    <property type="entry name" value="Calcineurin-like_PHP"/>
</dbReference>
<name>A0ABR2HEC1_9EUKA</name>
<dbReference type="PANTHER" id="PTHR11668:SF300">
    <property type="entry name" value="SERINE_THREONINE-PROTEIN PHOSPHATASE"/>
    <property type="match status" value="1"/>
</dbReference>
<organism evidence="10 11">
    <name type="scientific">Tritrichomonas musculus</name>
    <dbReference type="NCBI Taxonomy" id="1915356"/>
    <lineage>
        <taxon>Eukaryota</taxon>
        <taxon>Metamonada</taxon>
        <taxon>Parabasalia</taxon>
        <taxon>Tritrichomonadida</taxon>
        <taxon>Tritrichomonadidae</taxon>
        <taxon>Tritrichomonas</taxon>
    </lineage>
</organism>
<evidence type="ECO:0000256" key="5">
    <source>
        <dbReference type="ARBA" id="ARBA00023211"/>
    </source>
</evidence>
<comment type="catalytic activity">
    <reaction evidence="6">
        <text>O-phospho-L-seryl-[protein] + H2O = L-seryl-[protein] + phosphate</text>
        <dbReference type="Rhea" id="RHEA:20629"/>
        <dbReference type="Rhea" id="RHEA-COMP:9863"/>
        <dbReference type="Rhea" id="RHEA-COMP:11604"/>
        <dbReference type="ChEBI" id="CHEBI:15377"/>
        <dbReference type="ChEBI" id="CHEBI:29999"/>
        <dbReference type="ChEBI" id="CHEBI:43474"/>
        <dbReference type="ChEBI" id="CHEBI:83421"/>
        <dbReference type="EC" id="3.1.3.16"/>
    </reaction>
</comment>
<dbReference type="Proteomes" id="UP001470230">
    <property type="component" value="Unassembled WGS sequence"/>
</dbReference>
<evidence type="ECO:0000256" key="8">
    <source>
        <dbReference type="RuleBase" id="RU004273"/>
    </source>
</evidence>
<accession>A0ABR2HEC1</accession>
<dbReference type="PROSITE" id="PS00125">
    <property type="entry name" value="SER_THR_PHOSPHATASE"/>
    <property type="match status" value="1"/>
</dbReference>
<keyword evidence="2" id="KW-0479">Metal-binding</keyword>
<comment type="catalytic activity">
    <reaction evidence="7 8">
        <text>O-phospho-L-threonyl-[protein] + H2O = L-threonyl-[protein] + phosphate</text>
        <dbReference type="Rhea" id="RHEA:47004"/>
        <dbReference type="Rhea" id="RHEA-COMP:11060"/>
        <dbReference type="Rhea" id="RHEA-COMP:11605"/>
        <dbReference type="ChEBI" id="CHEBI:15377"/>
        <dbReference type="ChEBI" id="CHEBI:30013"/>
        <dbReference type="ChEBI" id="CHEBI:43474"/>
        <dbReference type="ChEBI" id="CHEBI:61977"/>
        <dbReference type="EC" id="3.1.3.16"/>
    </reaction>
</comment>
<reference evidence="10 11" key="1">
    <citation type="submission" date="2024-04" db="EMBL/GenBank/DDBJ databases">
        <title>Tritrichomonas musculus Genome.</title>
        <authorList>
            <person name="Alves-Ferreira E."/>
            <person name="Grigg M."/>
            <person name="Lorenzi H."/>
            <person name="Galac M."/>
        </authorList>
    </citation>
    <scope>NUCLEOTIDE SEQUENCE [LARGE SCALE GENOMIC DNA]</scope>
    <source>
        <strain evidence="10 11">EAF2021</strain>
    </source>
</reference>
<evidence type="ECO:0000256" key="2">
    <source>
        <dbReference type="ARBA" id="ARBA00022723"/>
    </source>
</evidence>
<evidence type="ECO:0000313" key="10">
    <source>
        <dbReference type="EMBL" id="KAK8845779.1"/>
    </source>
</evidence>
<sequence length="349" mass="39787">MDNSFDSSDLCYDMILNILSECDKQKKTESSESSLDVPKCFQIIYNVRTILDEEPTVLQINTKKKGLDFVIVGDIHGSLETLAYIFKEKGYPPTTRYLFLGDYVDRGTKSCEVLMLLFSLKCLYPNDIYLIRGNHEFRKICDSYGFRNECFNRIKTTYINDICFTGLLFYKAVVDTFTLLPICAILDNSIFCVHGGITSYVKNRAELLKLKKVGSQLGHKDNAQAEMLWNDPDIFTSKYNVSKRGRGSIFGKEAVDEFLSNMNFKLVIRGHQSVINGYDWPFGQKGGILTVFSAMDYKKTSNKAGIAVILKENDIENLQLVSVHQIKKISQHEEVNNCLSYPLDINESY</sequence>
<comment type="caution">
    <text evidence="10">The sequence shown here is derived from an EMBL/GenBank/DDBJ whole genome shotgun (WGS) entry which is preliminary data.</text>
</comment>
<keyword evidence="3 8" id="KW-0378">Hydrolase</keyword>
<keyword evidence="11" id="KW-1185">Reference proteome</keyword>
<dbReference type="Gene3D" id="3.60.21.10">
    <property type="match status" value="1"/>
</dbReference>
<keyword evidence="4" id="KW-0904">Protein phosphatase</keyword>
<dbReference type="CDD" id="cd00144">
    <property type="entry name" value="MPP_PPP_family"/>
    <property type="match status" value="1"/>
</dbReference>
<dbReference type="Pfam" id="PF00149">
    <property type="entry name" value="Metallophos"/>
    <property type="match status" value="1"/>
</dbReference>
<gene>
    <name evidence="10" type="ORF">M9Y10_020698</name>
</gene>
<dbReference type="InterPro" id="IPR029052">
    <property type="entry name" value="Metallo-depent_PP-like"/>
</dbReference>
<dbReference type="EC" id="3.1.3.16" evidence="8"/>
<evidence type="ECO:0000313" key="11">
    <source>
        <dbReference type="Proteomes" id="UP001470230"/>
    </source>
</evidence>
<evidence type="ECO:0000256" key="1">
    <source>
        <dbReference type="ARBA" id="ARBA00001936"/>
    </source>
</evidence>
<feature type="domain" description="Serine/threonine specific protein phosphatases" evidence="9">
    <location>
        <begin position="131"/>
        <end position="136"/>
    </location>
</feature>